<dbReference type="Proteomes" id="UP000238385">
    <property type="component" value="Unassembled WGS sequence"/>
</dbReference>
<dbReference type="CDD" id="cd03801">
    <property type="entry name" value="GT4_PimA-like"/>
    <property type="match status" value="1"/>
</dbReference>
<dbReference type="PANTHER" id="PTHR46401:SF2">
    <property type="entry name" value="GLYCOSYLTRANSFERASE WBBK-RELATED"/>
    <property type="match status" value="1"/>
</dbReference>
<feature type="domain" description="Glycosyl transferase family 1" evidence="2">
    <location>
        <begin position="145"/>
        <end position="295"/>
    </location>
</feature>
<dbReference type="InterPro" id="IPR027627">
    <property type="entry name" value="Glycosyltransferase_put"/>
</dbReference>
<keyword evidence="1 3" id="KW-0808">Transferase</keyword>
<name>A0A2T1K8F7_9GAMM</name>
<evidence type="ECO:0000259" key="2">
    <source>
        <dbReference type="Pfam" id="PF00534"/>
    </source>
</evidence>
<evidence type="ECO:0000313" key="4">
    <source>
        <dbReference type="Proteomes" id="UP000238385"/>
    </source>
</evidence>
<dbReference type="OrthoDB" id="8563324at2"/>
<dbReference type="RefSeq" id="WP_106672939.1">
    <property type="nucleotide sequence ID" value="NZ_BMFE01000002.1"/>
</dbReference>
<reference evidence="3 4" key="1">
    <citation type="submission" date="2018-03" db="EMBL/GenBank/DDBJ databases">
        <title>Marinobacter brunus sp. nov., a marine bacterium of Gamma-proteobacteria isolated from the surface seawater of the South China Sea.</title>
        <authorList>
            <person name="Cheng H."/>
            <person name="Wu Y.-H."/>
            <person name="Xamxidin M."/>
            <person name="Xu X.-W."/>
        </authorList>
    </citation>
    <scope>NUCLEOTIDE SEQUENCE [LARGE SCALE GENOMIC DNA]</scope>
    <source>
        <strain evidence="3 4">JCM 30472</strain>
    </source>
</reference>
<dbReference type="InterPro" id="IPR001296">
    <property type="entry name" value="Glyco_trans_1"/>
</dbReference>
<dbReference type="AlphaFoldDB" id="A0A2T1K8F7"/>
<dbReference type="SUPFAM" id="SSF53756">
    <property type="entry name" value="UDP-Glycosyltransferase/glycogen phosphorylase"/>
    <property type="match status" value="1"/>
</dbReference>
<dbReference type="Gene3D" id="3.40.50.2000">
    <property type="entry name" value="Glycogen Phosphorylase B"/>
    <property type="match status" value="1"/>
</dbReference>
<dbReference type="NCBIfam" id="TIGR04348">
    <property type="entry name" value="selenoneine biosynthesis selenosugar synthase SenB"/>
    <property type="match status" value="1"/>
</dbReference>
<evidence type="ECO:0000256" key="1">
    <source>
        <dbReference type="ARBA" id="ARBA00022679"/>
    </source>
</evidence>
<comment type="caution">
    <text evidence="3">The sequence shown here is derived from an EMBL/GenBank/DDBJ whole genome shotgun (WGS) entry which is preliminary data.</text>
</comment>
<keyword evidence="4" id="KW-1185">Reference proteome</keyword>
<sequence length="326" mass="36094">MNITIVTPAGPDSKAGNRATAVRWQQLLEASGHEVAVRTDYHDEPCDLMIALHAWRSADTIREFSERWPDKPLIVVLTGTDIYHHQFEYPEPTLASMASAQVLIGLHDLVAWDIPERFRSKLVTLRQSAPQPTVYGGSKVEPGQLNVCVIGHLRDEKDSLRAAWASRLVPEDSRIIVSCAGKPHNGEWRQKALQESKDNPRFHWLGELDKPQLENLMAVSSLMVISSVMEGGANVVSEACRAGLPILASDIPGNRGLLGKEYPGYFPVKDEASLANLMYRVETNPEFLAELRARVNELAASFTPEQERQSLEKALALAMDAVSPEV</sequence>
<gene>
    <name evidence="3" type="ORF">C7H08_14400</name>
</gene>
<dbReference type="GO" id="GO:0016757">
    <property type="term" value="F:glycosyltransferase activity"/>
    <property type="evidence" value="ECO:0007669"/>
    <property type="project" value="InterPro"/>
</dbReference>
<protein>
    <submittedName>
        <fullName evidence="3">TIGR04348 family glycosyltransferase</fullName>
    </submittedName>
</protein>
<accession>A0A2T1K8F7</accession>
<dbReference type="PANTHER" id="PTHR46401">
    <property type="entry name" value="GLYCOSYLTRANSFERASE WBBK-RELATED"/>
    <property type="match status" value="1"/>
</dbReference>
<dbReference type="Pfam" id="PF00534">
    <property type="entry name" value="Glycos_transf_1"/>
    <property type="match status" value="1"/>
</dbReference>
<organism evidence="3 4">
    <name type="scientific">Marinobacter halophilus</name>
    <dbReference type="NCBI Taxonomy" id="1323740"/>
    <lineage>
        <taxon>Bacteria</taxon>
        <taxon>Pseudomonadati</taxon>
        <taxon>Pseudomonadota</taxon>
        <taxon>Gammaproteobacteria</taxon>
        <taxon>Pseudomonadales</taxon>
        <taxon>Marinobacteraceae</taxon>
        <taxon>Marinobacter</taxon>
    </lineage>
</organism>
<evidence type="ECO:0000313" key="3">
    <source>
        <dbReference type="EMBL" id="PSF06308.1"/>
    </source>
</evidence>
<dbReference type="EMBL" id="PXNN01000017">
    <property type="protein sequence ID" value="PSF06308.1"/>
    <property type="molecule type" value="Genomic_DNA"/>
</dbReference>
<proteinExistence type="predicted"/>